<sequence length="371" mass="42586">MKELMQNHPLFRDFPVKGYKVVWQIYQNNQLQGVIRLLHPLMAIIGIIVVIATAIGIGISCLIFAGIDSLDNVSGRLNIFFSLWASTAVGIVIIIMMAQWILRAPVREQQRYYHQGNLTQLDERKRLALRLDIVATYGYGFWIETLEHYPLTARLKQPAETFPLLEPSSPQAHREGLYDDWGIVDIDGYQSIVEKLWAGMHSRHFFVNMHQENNGSMVTTLAALIELPKDYVQSCAISGKDGRPPALVWAFDLWRVIKLSRNCFCAGIISERLAWDNILKTADMIYELFDSFDSYYNNYRLGHAFWSNDYSMIKDRLEQYNNYKAHCDWPITLLPWPTPPGISLSDDMRHGFMKSSDLALSSSVINKTVIM</sequence>
<dbReference type="RefSeq" id="WP_261821628.1">
    <property type="nucleotide sequence ID" value="NZ_BRLJ01000002.1"/>
</dbReference>
<accession>A0ABQ5LFE7</accession>
<feature type="transmembrane region" description="Helical" evidence="1">
    <location>
        <begin position="41"/>
        <end position="67"/>
    </location>
</feature>
<dbReference type="Pfam" id="PF06889">
    <property type="entry name" value="DUF1266"/>
    <property type="match status" value="1"/>
</dbReference>
<organism evidence="3 4">
    <name type="scientific">Pragia fontium</name>
    <dbReference type="NCBI Taxonomy" id="82985"/>
    <lineage>
        <taxon>Bacteria</taxon>
        <taxon>Pseudomonadati</taxon>
        <taxon>Pseudomonadota</taxon>
        <taxon>Gammaproteobacteria</taxon>
        <taxon>Enterobacterales</taxon>
        <taxon>Budviciaceae</taxon>
        <taxon>Pragia</taxon>
    </lineage>
</organism>
<keyword evidence="1" id="KW-0812">Transmembrane</keyword>
<evidence type="ECO:0000313" key="4">
    <source>
        <dbReference type="Proteomes" id="UP001059610"/>
    </source>
</evidence>
<dbReference type="EMBL" id="BRLJ01000002">
    <property type="protein sequence ID" value="GKX62319.1"/>
    <property type="molecule type" value="Genomic_DNA"/>
</dbReference>
<gene>
    <name evidence="3" type="primary">ynjI</name>
    <name evidence="3" type="ORF">SOASR032_08880</name>
</gene>
<evidence type="ECO:0000256" key="1">
    <source>
        <dbReference type="SAM" id="Phobius"/>
    </source>
</evidence>
<name>A0ABQ5LFE7_9GAMM</name>
<dbReference type="InterPro" id="IPR009677">
    <property type="entry name" value="DUF1266"/>
</dbReference>
<protein>
    <submittedName>
        <fullName evidence="3">Inner membrane protein YnjI</fullName>
    </submittedName>
</protein>
<feature type="domain" description="DUF1266" evidence="2">
    <location>
        <begin position="177"/>
        <end position="336"/>
    </location>
</feature>
<evidence type="ECO:0000313" key="3">
    <source>
        <dbReference type="EMBL" id="GKX62319.1"/>
    </source>
</evidence>
<keyword evidence="4" id="KW-1185">Reference proteome</keyword>
<feature type="transmembrane region" description="Helical" evidence="1">
    <location>
        <begin position="79"/>
        <end position="102"/>
    </location>
</feature>
<dbReference type="Proteomes" id="UP001059610">
    <property type="component" value="Unassembled WGS sequence"/>
</dbReference>
<reference evidence="3" key="1">
    <citation type="submission" date="2022-06" db="EMBL/GenBank/DDBJ databases">
        <title>Draft genome sequences of Pragia fontium str. JCM24417.</title>
        <authorList>
            <person name="Wakabayashi Y."/>
            <person name="Kojima K."/>
        </authorList>
    </citation>
    <scope>NUCLEOTIDE SEQUENCE</scope>
    <source>
        <strain evidence="3">JCM 24417</strain>
    </source>
</reference>
<evidence type="ECO:0000259" key="2">
    <source>
        <dbReference type="Pfam" id="PF06889"/>
    </source>
</evidence>
<keyword evidence="1" id="KW-0472">Membrane</keyword>
<comment type="caution">
    <text evidence="3">The sequence shown here is derived from an EMBL/GenBank/DDBJ whole genome shotgun (WGS) entry which is preliminary data.</text>
</comment>
<keyword evidence="1" id="KW-1133">Transmembrane helix</keyword>
<proteinExistence type="predicted"/>